<accession>A0A931IX54</accession>
<dbReference type="Gene3D" id="3.40.250.10">
    <property type="entry name" value="Rhodanese-like domain"/>
    <property type="match status" value="1"/>
</dbReference>
<dbReference type="PROSITE" id="PS50206">
    <property type="entry name" value="RHODANESE_3"/>
    <property type="match status" value="1"/>
</dbReference>
<proteinExistence type="predicted"/>
<reference evidence="2" key="1">
    <citation type="submission" date="2020-12" db="EMBL/GenBank/DDBJ databases">
        <title>The genome sequence of Inhella sp. 4Y17.</title>
        <authorList>
            <person name="Liu Y."/>
        </authorList>
    </citation>
    <scope>NUCLEOTIDE SEQUENCE</scope>
    <source>
        <strain evidence="2">4Y10</strain>
    </source>
</reference>
<comment type="caution">
    <text evidence="2">The sequence shown here is derived from an EMBL/GenBank/DDBJ whole genome shotgun (WGS) entry which is preliminary data.</text>
</comment>
<dbReference type="InterPro" id="IPR001763">
    <property type="entry name" value="Rhodanese-like_dom"/>
</dbReference>
<dbReference type="Pfam" id="PF00581">
    <property type="entry name" value="Rhodanese"/>
    <property type="match status" value="1"/>
</dbReference>
<sequence>MDFLSQNWHLVALAVGAGLALMWPSLSGKTAGVSASEAVRLMNREKAVLVDVCEPAEYAAGHAAGARSLPLGQIEAGAKALPSNKSLPIVLLCASGMRAGRAARQLQKLGHEKVVVLAGGMNAWREANLPVEKGGA</sequence>
<dbReference type="EMBL" id="JAEDAL010000004">
    <property type="protein sequence ID" value="MBH9553181.1"/>
    <property type="molecule type" value="Genomic_DNA"/>
</dbReference>
<dbReference type="SUPFAM" id="SSF52821">
    <property type="entry name" value="Rhodanese/Cell cycle control phosphatase"/>
    <property type="match status" value="1"/>
</dbReference>
<dbReference type="AlphaFoldDB" id="A0A931IX54"/>
<dbReference type="PANTHER" id="PTHR43031">
    <property type="entry name" value="FAD-DEPENDENT OXIDOREDUCTASE"/>
    <property type="match status" value="1"/>
</dbReference>
<evidence type="ECO:0000313" key="2">
    <source>
        <dbReference type="EMBL" id="MBH9553181.1"/>
    </source>
</evidence>
<evidence type="ECO:0000313" key="3">
    <source>
        <dbReference type="Proteomes" id="UP000620139"/>
    </source>
</evidence>
<dbReference type="InterPro" id="IPR036873">
    <property type="entry name" value="Rhodanese-like_dom_sf"/>
</dbReference>
<feature type="domain" description="Rhodanese" evidence="1">
    <location>
        <begin position="43"/>
        <end position="133"/>
    </location>
</feature>
<dbReference type="Proteomes" id="UP000620139">
    <property type="component" value="Unassembled WGS sequence"/>
</dbReference>
<evidence type="ECO:0000259" key="1">
    <source>
        <dbReference type="PROSITE" id="PS50206"/>
    </source>
</evidence>
<dbReference type="RefSeq" id="WP_198100934.1">
    <property type="nucleotide sequence ID" value="NZ_JAEDAL010000004.1"/>
</dbReference>
<organism evidence="2 3">
    <name type="scientific">Inhella gelatinilytica</name>
    <dbReference type="NCBI Taxonomy" id="2795030"/>
    <lineage>
        <taxon>Bacteria</taxon>
        <taxon>Pseudomonadati</taxon>
        <taxon>Pseudomonadota</taxon>
        <taxon>Betaproteobacteria</taxon>
        <taxon>Burkholderiales</taxon>
        <taxon>Sphaerotilaceae</taxon>
        <taxon>Inhella</taxon>
    </lineage>
</organism>
<protein>
    <submittedName>
        <fullName evidence="2">Rhodanese-like domain-containing protein</fullName>
    </submittedName>
</protein>
<dbReference type="CDD" id="cd00158">
    <property type="entry name" value="RHOD"/>
    <property type="match status" value="1"/>
</dbReference>
<name>A0A931IX54_9BURK</name>
<dbReference type="PANTHER" id="PTHR43031:SF18">
    <property type="entry name" value="RHODANESE-RELATED SULFURTRANSFERASES"/>
    <property type="match status" value="1"/>
</dbReference>
<dbReference type="SMART" id="SM00450">
    <property type="entry name" value="RHOD"/>
    <property type="match status" value="1"/>
</dbReference>
<gene>
    <name evidence="2" type="ORF">I7X43_10015</name>
</gene>
<dbReference type="InterPro" id="IPR050229">
    <property type="entry name" value="GlpE_sulfurtransferase"/>
</dbReference>
<keyword evidence="3" id="KW-1185">Reference proteome</keyword>